<feature type="domain" description="Aminoglycoside phosphotransferase" evidence="1">
    <location>
        <begin position="30"/>
        <end position="260"/>
    </location>
</feature>
<dbReference type="InterPro" id="IPR052898">
    <property type="entry name" value="ACAD10-like"/>
</dbReference>
<dbReference type="CDD" id="cd05154">
    <property type="entry name" value="ACAD10_11_N-like"/>
    <property type="match status" value="1"/>
</dbReference>
<protein>
    <submittedName>
        <fullName evidence="2">Probable Phosphotransferase enzyme family domain protein</fullName>
    </submittedName>
</protein>
<gene>
    <name evidence="2" type="ORF">RCC_04981</name>
</gene>
<dbReference type="AlphaFoldDB" id="A0A2D3UXR8"/>
<evidence type="ECO:0000313" key="3">
    <source>
        <dbReference type="Proteomes" id="UP000225277"/>
    </source>
</evidence>
<dbReference type="Gene3D" id="3.90.1200.10">
    <property type="match status" value="1"/>
</dbReference>
<dbReference type="PANTHER" id="PTHR47829">
    <property type="entry name" value="HYDROLASE, PUTATIVE (AFU_ORTHOLOGUE AFUA_1G12880)-RELATED"/>
    <property type="match status" value="1"/>
</dbReference>
<reference evidence="2 3" key="1">
    <citation type="submission" date="2016-03" db="EMBL/GenBank/DDBJ databases">
        <authorList>
            <person name="Ploux O."/>
        </authorList>
    </citation>
    <scope>NUCLEOTIDE SEQUENCE [LARGE SCALE GENOMIC DNA]</scope>
    <source>
        <strain evidence="2 3">URUG2</strain>
    </source>
</reference>
<dbReference type="RefSeq" id="XP_023626025.1">
    <property type="nucleotide sequence ID" value="XM_023770257.1"/>
</dbReference>
<name>A0A2D3UXR8_9PEZI</name>
<dbReference type="GeneID" id="35600149"/>
<proteinExistence type="predicted"/>
<dbReference type="EMBL" id="FJUY01000007">
    <property type="protein sequence ID" value="CZT19135.1"/>
    <property type="molecule type" value="Genomic_DNA"/>
</dbReference>
<dbReference type="Proteomes" id="UP000225277">
    <property type="component" value="Unassembled WGS sequence"/>
</dbReference>
<sequence>MAGPIRQPIDLDSLSKYIDKHVPDIKTPLDVKQFGYGQSNPTYLLTDSIGKKYVMRKKPPGKLLSKTAHQVDREYRIIDAMQSTDVPVPKAMCLCEDDSIVGTSFYIMSYLDGRIFSDPAMPDVSPADRTAMWKSAVETLAKYHRTPPKSVNMESFGRPNNFYNRQLKTFATLSLAQAETKDIETGEPVGKIPFYDDMVKFFGQKETQPQDRGTFVHGDYKIDNVVFHKTEPYVIGVLDWEMATIGHPLSDVVNLTAPYAHAAAAENQPGDAKAMAAYRGSDAFLKGRTPGLPTRDQILEWYHAVVPWKYEPKELTWGDAFGLYRGAIICQGIAARYAVRQASSEKAKDYGIMMGPYGEEAWESVKRYRQQVEEEKSGKSKL</sequence>
<dbReference type="OrthoDB" id="191037at2759"/>
<evidence type="ECO:0000259" key="1">
    <source>
        <dbReference type="Pfam" id="PF01636"/>
    </source>
</evidence>
<dbReference type="InterPro" id="IPR002575">
    <property type="entry name" value="Aminoglycoside_PTrfase"/>
</dbReference>
<accession>A0A2D3UXR8</accession>
<keyword evidence="3" id="KW-1185">Reference proteome</keyword>
<organism evidence="2 3">
    <name type="scientific">Ramularia collo-cygni</name>
    <dbReference type="NCBI Taxonomy" id="112498"/>
    <lineage>
        <taxon>Eukaryota</taxon>
        <taxon>Fungi</taxon>
        <taxon>Dikarya</taxon>
        <taxon>Ascomycota</taxon>
        <taxon>Pezizomycotina</taxon>
        <taxon>Dothideomycetes</taxon>
        <taxon>Dothideomycetidae</taxon>
        <taxon>Mycosphaerellales</taxon>
        <taxon>Mycosphaerellaceae</taxon>
        <taxon>Ramularia</taxon>
    </lineage>
</organism>
<dbReference type="SUPFAM" id="SSF56112">
    <property type="entry name" value="Protein kinase-like (PK-like)"/>
    <property type="match status" value="1"/>
</dbReference>
<dbReference type="STRING" id="112498.A0A2D3UXR8"/>
<dbReference type="InterPro" id="IPR041726">
    <property type="entry name" value="ACAD10_11_N"/>
</dbReference>
<dbReference type="PANTHER" id="PTHR47829:SF1">
    <property type="entry name" value="HAD FAMILY PHOSPHATASE"/>
    <property type="match status" value="1"/>
</dbReference>
<dbReference type="Pfam" id="PF01636">
    <property type="entry name" value="APH"/>
    <property type="match status" value="1"/>
</dbReference>
<dbReference type="InterPro" id="IPR011009">
    <property type="entry name" value="Kinase-like_dom_sf"/>
</dbReference>
<evidence type="ECO:0000313" key="2">
    <source>
        <dbReference type="EMBL" id="CZT19135.1"/>
    </source>
</evidence>
<keyword evidence="2" id="KW-0808">Transferase</keyword>
<dbReference type="Gene3D" id="3.30.200.20">
    <property type="entry name" value="Phosphorylase Kinase, domain 1"/>
    <property type="match status" value="1"/>
</dbReference>
<dbReference type="GO" id="GO:0016740">
    <property type="term" value="F:transferase activity"/>
    <property type="evidence" value="ECO:0007669"/>
    <property type="project" value="UniProtKB-KW"/>
</dbReference>